<dbReference type="Proteomes" id="UP000019116">
    <property type="component" value="Chromosome 3D"/>
</dbReference>
<dbReference type="FunFam" id="1.25.40.10:FF:000344">
    <property type="entry name" value="Pentatricopeptide repeat-containing protein"/>
    <property type="match status" value="1"/>
</dbReference>
<proteinExistence type="predicted"/>
<organism evidence="5">
    <name type="scientific">Triticum aestivum</name>
    <name type="common">Wheat</name>
    <dbReference type="NCBI Taxonomy" id="4565"/>
    <lineage>
        <taxon>Eukaryota</taxon>
        <taxon>Viridiplantae</taxon>
        <taxon>Streptophyta</taxon>
        <taxon>Embryophyta</taxon>
        <taxon>Tracheophyta</taxon>
        <taxon>Spermatophyta</taxon>
        <taxon>Magnoliopsida</taxon>
        <taxon>Liliopsida</taxon>
        <taxon>Poales</taxon>
        <taxon>Poaceae</taxon>
        <taxon>BOP clade</taxon>
        <taxon>Pooideae</taxon>
        <taxon>Triticodae</taxon>
        <taxon>Triticeae</taxon>
        <taxon>Triticinae</taxon>
        <taxon>Triticum</taxon>
    </lineage>
</organism>
<dbReference type="GO" id="GO:0008270">
    <property type="term" value="F:zinc ion binding"/>
    <property type="evidence" value="ECO:0007669"/>
    <property type="project" value="InterPro"/>
</dbReference>
<feature type="repeat" description="PPR" evidence="3">
    <location>
        <begin position="280"/>
        <end position="320"/>
    </location>
</feature>
<keyword evidence="1" id="KW-0677">Repeat</keyword>
<feature type="repeat" description="PPR" evidence="3">
    <location>
        <begin position="488"/>
        <end position="522"/>
    </location>
</feature>
<accession>A0A3B6H6R1</accession>
<dbReference type="OrthoDB" id="1860728at2759"/>
<evidence type="ECO:0000259" key="4">
    <source>
        <dbReference type="Pfam" id="PF14432"/>
    </source>
</evidence>
<dbReference type="GO" id="GO:0003723">
    <property type="term" value="F:RNA binding"/>
    <property type="evidence" value="ECO:0007669"/>
    <property type="project" value="InterPro"/>
</dbReference>
<sequence>MPPRAPPPAAFPSLDAYYLHHLRSCSTPRHAAAVHAHVVRAHPFPSLFLRNTLLAAYCRLGGPARRLLDEMPRANAVSFNLLIDAYSRSGQADASLETFTRARHSVGVKADRFTYAAALAACSRAGRLREGKAVHALAVLEGLTGGVFVSNSLVSMYARCGDMGQARRVFDAAQERDDVSWNALVSGYVRAGAHDDMLRVFALMRRSGIGLNSFALGSVIKCCAGSDDSVRDIAAAVHGCVVKAGLDSDVFLASAMVDMYAKKGALSEAVALFKSVHDPNVVVFNAMIAGLCRDGAAVGMDVLREALCLYSEVQSQGMEPTEFTFSSVIRACNLAGDLEFGKQIHGQVIKYCFQGDDFIGSPLIDLYFNSGCMEDGFRCFRSLPKQDVVTWTAMISGCVQNELFERALTLFHELLAAGLKPDPFTISTVMNACASLAVARTGEQIQCFATKSGFGRFTAIGNSCIHMYARSGDVDAAVRRFQEMELHDVVSWSAIISSHAQHGCAREALRFFSEMVDAKVVPNEITFLGVLTACSHGGLVDEGLRYYEIMQEEYALSPTIKHCTCVVDLLGRAGRLGDAEAFIRDSIFHDEPVIWRSLLASCRIHRDMERGQLVADRIMELQPSSSASYVNLYNIYLDAGELSLASKIRDVMKERGVKKEPGLSWIELRSGVHSFVAGDKSHPESNTIYSKLAEMLSKIDKLTATDTSGTKSDDITRNEQSWMNWHSEKLAVALGLIHLPQPAPIRVMKNLRVCQMAHVLVRITGSGYYASAVVPKEERRLQLLKSGLLQTEWLSPLNHLQGIGLILQFVIDQIHPLLGMLTEDQYLQSEDVLSFTAYKAYVANALVKEIDEPFEKVTTTTSSKSS</sequence>
<feature type="domain" description="DYW" evidence="4">
    <location>
        <begin position="713"/>
        <end position="788"/>
    </location>
</feature>
<dbReference type="AlphaFoldDB" id="A0A3B6H6R1"/>
<feature type="repeat" description="PPR" evidence="3">
    <location>
        <begin position="177"/>
        <end position="211"/>
    </location>
</feature>
<keyword evidence="6" id="KW-1185">Reference proteome</keyword>
<dbReference type="Pfam" id="PF13041">
    <property type="entry name" value="PPR_2"/>
    <property type="match status" value="3"/>
</dbReference>
<protein>
    <recommendedName>
        <fullName evidence="4">DYW domain-containing protein</fullName>
    </recommendedName>
</protein>
<evidence type="ECO:0000256" key="2">
    <source>
        <dbReference type="ARBA" id="ARBA00022946"/>
    </source>
</evidence>
<evidence type="ECO:0000256" key="3">
    <source>
        <dbReference type="PROSITE-ProRule" id="PRU00708"/>
    </source>
</evidence>
<dbReference type="PANTHER" id="PTHR47926:SF381">
    <property type="entry name" value="DYW DOMAIN-CONTAINING PROTEIN"/>
    <property type="match status" value="1"/>
</dbReference>
<name>A0A3B6H6R1_WHEAT</name>
<dbReference type="InterPro" id="IPR046849">
    <property type="entry name" value="E2_motif"/>
</dbReference>
<dbReference type="Pfam" id="PF20430">
    <property type="entry name" value="Eplus_motif"/>
    <property type="match status" value="1"/>
</dbReference>
<dbReference type="InterPro" id="IPR011990">
    <property type="entry name" value="TPR-like_helical_dom_sf"/>
</dbReference>
<dbReference type="InterPro" id="IPR032867">
    <property type="entry name" value="DYW_dom"/>
</dbReference>
<feature type="repeat" description="PPR" evidence="3">
    <location>
        <begin position="75"/>
        <end position="110"/>
    </location>
</feature>
<evidence type="ECO:0000256" key="1">
    <source>
        <dbReference type="ARBA" id="ARBA00022737"/>
    </source>
</evidence>
<evidence type="ECO:0000313" key="6">
    <source>
        <dbReference type="Proteomes" id="UP000019116"/>
    </source>
</evidence>
<dbReference type="FunFam" id="1.25.40.10:FF:000776">
    <property type="entry name" value="Pentatricopeptide repeat-containing protein At3g13880"/>
    <property type="match status" value="1"/>
</dbReference>
<evidence type="ECO:0000313" key="5">
    <source>
        <dbReference type="EnsemblPlants" id="TraesCS3D02G508000.2"/>
    </source>
</evidence>
<dbReference type="Gramene" id="TraesCS3D03G1120900.2">
    <property type="protein sequence ID" value="TraesCS3D03G1120900.2.CDS"/>
    <property type="gene ID" value="TraesCS3D03G1120900"/>
</dbReference>
<dbReference type="Gene3D" id="1.25.40.10">
    <property type="entry name" value="Tetratricopeptide repeat domain"/>
    <property type="match status" value="5"/>
</dbReference>
<dbReference type="STRING" id="4565.A0A3B6H6R1"/>
<dbReference type="PROSITE" id="PS51375">
    <property type="entry name" value="PPR"/>
    <property type="match status" value="5"/>
</dbReference>
<dbReference type="GO" id="GO:0009451">
    <property type="term" value="P:RNA modification"/>
    <property type="evidence" value="ECO:0007669"/>
    <property type="project" value="InterPro"/>
</dbReference>
<dbReference type="InterPro" id="IPR002885">
    <property type="entry name" value="PPR_rpt"/>
</dbReference>
<dbReference type="FunFam" id="1.25.40.10:FF:001495">
    <property type="entry name" value="Pentatricopeptide repeat-containing protein At3g13880"/>
    <property type="match status" value="1"/>
</dbReference>
<reference evidence="5" key="2">
    <citation type="submission" date="2018-10" db="UniProtKB">
        <authorList>
            <consortium name="EnsemblPlants"/>
        </authorList>
    </citation>
    <scope>IDENTIFICATION</scope>
</reference>
<dbReference type="NCBIfam" id="TIGR00756">
    <property type="entry name" value="PPR"/>
    <property type="match status" value="3"/>
</dbReference>
<dbReference type="SMR" id="A0A3B6H6R1"/>
<dbReference type="Gramene" id="TraesCS3D02G508000.2">
    <property type="protein sequence ID" value="TraesCS3D02G508000.2"/>
    <property type="gene ID" value="TraesCS3D02G508000"/>
</dbReference>
<dbReference type="Pfam" id="PF20431">
    <property type="entry name" value="E_motif"/>
    <property type="match status" value="1"/>
</dbReference>
<keyword evidence="2" id="KW-0809">Transit peptide</keyword>
<dbReference type="EnsemblPlants" id="TraesCS3D02G508000.2">
    <property type="protein sequence ID" value="TraesCS3D02G508000.2"/>
    <property type="gene ID" value="TraesCS3D02G508000"/>
</dbReference>
<dbReference type="InterPro" id="IPR046848">
    <property type="entry name" value="E_motif"/>
</dbReference>
<feature type="repeat" description="PPR" evidence="3">
    <location>
        <begin position="387"/>
        <end position="421"/>
    </location>
</feature>
<reference evidence="5" key="1">
    <citation type="submission" date="2018-08" db="EMBL/GenBank/DDBJ databases">
        <authorList>
            <person name="Rossello M."/>
        </authorList>
    </citation>
    <scope>NUCLEOTIDE SEQUENCE [LARGE SCALE GENOMIC DNA]</scope>
    <source>
        <strain evidence="5">cv. Chinese Spring</strain>
    </source>
</reference>
<dbReference type="Pfam" id="PF14432">
    <property type="entry name" value="DYW_deaminase"/>
    <property type="match status" value="1"/>
</dbReference>
<dbReference type="Pfam" id="PF01535">
    <property type="entry name" value="PPR"/>
    <property type="match status" value="5"/>
</dbReference>
<dbReference type="InterPro" id="IPR046960">
    <property type="entry name" value="PPR_At4g14850-like_plant"/>
</dbReference>
<dbReference type="PANTHER" id="PTHR47926">
    <property type="entry name" value="PENTATRICOPEPTIDE REPEAT-CONTAINING PROTEIN"/>
    <property type="match status" value="1"/>
</dbReference>